<dbReference type="PROSITE" id="PS00138">
    <property type="entry name" value="SUBTILASE_SER"/>
    <property type="match status" value="1"/>
</dbReference>
<dbReference type="InterPro" id="IPR015500">
    <property type="entry name" value="Peptidase_S8_subtilisin-rel"/>
</dbReference>
<dbReference type="Pfam" id="PF22148">
    <property type="entry name" value="Fervidolysin_NPro-like"/>
    <property type="match status" value="1"/>
</dbReference>
<protein>
    <submittedName>
        <fullName evidence="10">Uncharacterized protein</fullName>
    </submittedName>
</protein>
<evidence type="ECO:0000313" key="11">
    <source>
        <dbReference type="Proteomes" id="UP000177458"/>
    </source>
</evidence>
<dbReference type="GO" id="GO:0006508">
    <property type="term" value="P:proteolysis"/>
    <property type="evidence" value="ECO:0007669"/>
    <property type="project" value="UniProtKB-KW"/>
</dbReference>
<keyword evidence="2 5" id="KW-0645">Protease</keyword>
<comment type="caution">
    <text evidence="10">The sequence shown here is derived from an EMBL/GenBank/DDBJ whole genome shotgun (WGS) entry which is preliminary data.</text>
</comment>
<evidence type="ECO:0000256" key="7">
    <source>
        <dbReference type="SAM" id="MobiDB-lite"/>
    </source>
</evidence>
<evidence type="ECO:0000256" key="5">
    <source>
        <dbReference type="PROSITE-ProRule" id="PRU01240"/>
    </source>
</evidence>
<evidence type="ECO:0000313" key="10">
    <source>
        <dbReference type="EMBL" id="OGC50622.1"/>
    </source>
</evidence>
<dbReference type="EMBL" id="MEVF01000007">
    <property type="protein sequence ID" value="OGC50622.1"/>
    <property type="molecule type" value="Genomic_DNA"/>
</dbReference>
<dbReference type="InterPro" id="IPR050131">
    <property type="entry name" value="Peptidase_S8_subtilisin-like"/>
</dbReference>
<dbReference type="PANTHER" id="PTHR43806:SF11">
    <property type="entry name" value="CEREVISIN-RELATED"/>
    <property type="match status" value="1"/>
</dbReference>
<evidence type="ECO:0000256" key="4">
    <source>
        <dbReference type="ARBA" id="ARBA00022825"/>
    </source>
</evidence>
<dbReference type="InterPro" id="IPR023827">
    <property type="entry name" value="Peptidase_S8_Asp-AS"/>
</dbReference>
<evidence type="ECO:0000256" key="3">
    <source>
        <dbReference type="ARBA" id="ARBA00022801"/>
    </source>
</evidence>
<dbReference type="SUPFAM" id="SSF52743">
    <property type="entry name" value="Subtilisin-like"/>
    <property type="match status" value="1"/>
</dbReference>
<dbReference type="InterPro" id="IPR036852">
    <property type="entry name" value="Peptidase_S8/S53_dom_sf"/>
</dbReference>
<feature type="active site" description="Charge relay system" evidence="5">
    <location>
        <position position="360"/>
    </location>
</feature>
<evidence type="ECO:0000256" key="1">
    <source>
        <dbReference type="ARBA" id="ARBA00011073"/>
    </source>
</evidence>
<evidence type="ECO:0000256" key="6">
    <source>
        <dbReference type="RuleBase" id="RU003355"/>
    </source>
</evidence>
<dbReference type="Proteomes" id="UP000177458">
    <property type="component" value="Unassembled WGS sequence"/>
</dbReference>
<dbReference type="PANTHER" id="PTHR43806">
    <property type="entry name" value="PEPTIDASE S8"/>
    <property type="match status" value="1"/>
</dbReference>
<organism evidence="10 11">
    <name type="scientific">candidate division WWE3 bacterium RIFCSPLOWO2_01_FULL_37_15</name>
    <dbReference type="NCBI Taxonomy" id="1802622"/>
    <lineage>
        <taxon>Bacteria</taxon>
        <taxon>Katanobacteria</taxon>
    </lineage>
</organism>
<dbReference type="AlphaFoldDB" id="A0A1F4V0C7"/>
<feature type="region of interest" description="Disordered" evidence="7">
    <location>
        <begin position="431"/>
        <end position="466"/>
    </location>
</feature>
<dbReference type="InterPro" id="IPR023828">
    <property type="entry name" value="Peptidase_S8_Ser-AS"/>
</dbReference>
<dbReference type="PROSITE" id="PS51892">
    <property type="entry name" value="SUBTILASE"/>
    <property type="match status" value="1"/>
</dbReference>
<feature type="domain" description="Peptidase S8/S53" evidence="8">
    <location>
        <begin position="152"/>
        <end position="383"/>
    </location>
</feature>
<reference evidence="10 11" key="1">
    <citation type="journal article" date="2016" name="Nat. Commun.">
        <title>Thousands of microbial genomes shed light on interconnected biogeochemical processes in an aquifer system.</title>
        <authorList>
            <person name="Anantharaman K."/>
            <person name="Brown C.T."/>
            <person name="Hug L.A."/>
            <person name="Sharon I."/>
            <person name="Castelle C.J."/>
            <person name="Probst A.J."/>
            <person name="Thomas B.C."/>
            <person name="Singh A."/>
            <person name="Wilkins M.J."/>
            <person name="Karaoz U."/>
            <person name="Brodie E.L."/>
            <person name="Williams K.H."/>
            <person name="Hubbard S.S."/>
            <person name="Banfield J.F."/>
        </authorList>
    </citation>
    <scope>NUCLEOTIDE SEQUENCE [LARGE SCALE GENOMIC DNA]</scope>
</reference>
<proteinExistence type="inferred from homology"/>
<feature type="domain" description="Fervidolysin-like N-terminal prodomain" evidence="9">
    <location>
        <begin position="26"/>
        <end position="102"/>
    </location>
</feature>
<dbReference type="InterPro" id="IPR000209">
    <property type="entry name" value="Peptidase_S8/S53_dom"/>
</dbReference>
<evidence type="ECO:0000259" key="9">
    <source>
        <dbReference type="Pfam" id="PF22148"/>
    </source>
</evidence>
<dbReference type="GO" id="GO:0004252">
    <property type="term" value="F:serine-type endopeptidase activity"/>
    <property type="evidence" value="ECO:0007669"/>
    <property type="project" value="UniProtKB-UniRule"/>
</dbReference>
<evidence type="ECO:0000256" key="2">
    <source>
        <dbReference type="ARBA" id="ARBA00022670"/>
    </source>
</evidence>
<feature type="active site" description="Charge relay system" evidence="5">
    <location>
        <position position="159"/>
    </location>
</feature>
<gene>
    <name evidence="10" type="ORF">A3A69_02625</name>
</gene>
<keyword evidence="4 5" id="KW-0720">Serine protease</keyword>
<feature type="active site" description="Charge relay system" evidence="5">
    <location>
        <position position="191"/>
    </location>
</feature>
<dbReference type="InterPro" id="IPR054399">
    <property type="entry name" value="Fervidolysin-like_N_prodom"/>
</dbReference>
<dbReference type="PRINTS" id="PR00723">
    <property type="entry name" value="SUBTILISIN"/>
</dbReference>
<dbReference type="Gene3D" id="3.40.50.200">
    <property type="entry name" value="Peptidase S8/S53 domain"/>
    <property type="match status" value="1"/>
</dbReference>
<name>A0A1F4V0C7_UNCKA</name>
<evidence type="ECO:0000259" key="8">
    <source>
        <dbReference type="Pfam" id="PF00082"/>
    </source>
</evidence>
<comment type="similarity">
    <text evidence="1 5 6">Belongs to the peptidase S8 family.</text>
</comment>
<sequence length="519" mass="55898">MINKLKKIILLVVLFIVAIFFSKTTPVNSQSPEKYVPDQIIVKFKATTDKNEQSKLHTEIGGVVQNEIGKSGALLVKIASGRVDEKIKAYKNNSQILYAEPNFIVKALEVPNDTYFGNQWYHNNTGQSGGAADADIDLVEAWQNNNLSFPNSVKIAILDTGIDQDHEDLAAKIDLNSNFSSSNTVDDRHGHGTHTAGIAAAITNNSKGIVGTGYANTIRLFNGKVLDDEGVGYYTSVADGIYWATDNGAKVISMSFGGEGNSFILKDAIDYAAGRGVVLVAAIGNNNNDSFIYPAAYNNVISVAATTNTDAKASFSGYGSWVKVAAPGENIFSTFPNHDFRLGRGRGRSSNSYGYGSGTSMSTPIVSGLAALIISRENATRQEVWDKIKSSSDPVFGNCGGVSCWQWGRVNVCNALGGACTYDLIRPTPSPIEEPVPTPILTPLPKPTPSPMKEPAPIPPPTKEPVPKPLPILPPNPEKIIIKKNSSLFIRDEQYISSNVLSVTENINQEEPGFIFSSY</sequence>
<dbReference type="PROSITE" id="PS00136">
    <property type="entry name" value="SUBTILASE_ASP"/>
    <property type="match status" value="1"/>
</dbReference>
<accession>A0A1F4V0C7</accession>
<dbReference type="Pfam" id="PF00082">
    <property type="entry name" value="Peptidase_S8"/>
    <property type="match status" value="1"/>
</dbReference>
<keyword evidence="3 5" id="KW-0378">Hydrolase</keyword>